<dbReference type="STRING" id="765257.A0A0C9ZUT6"/>
<dbReference type="Proteomes" id="UP000054018">
    <property type="component" value="Unassembled WGS sequence"/>
</dbReference>
<reference evidence="1 2" key="1">
    <citation type="submission" date="2014-04" db="EMBL/GenBank/DDBJ databases">
        <authorList>
            <consortium name="DOE Joint Genome Institute"/>
            <person name="Kuo A."/>
            <person name="Kohler A."/>
            <person name="Costa M.D."/>
            <person name="Nagy L.G."/>
            <person name="Floudas D."/>
            <person name="Copeland A."/>
            <person name="Barry K.W."/>
            <person name="Cichocki N."/>
            <person name="Veneault-Fourrey C."/>
            <person name="LaButti K."/>
            <person name="Lindquist E.A."/>
            <person name="Lipzen A."/>
            <person name="Lundell T."/>
            <person name="Morin E."/>
            <person name="Murat C."/>
            <person name="Sun H."/>
            <person name="Tunlid A."/>
            <person name="Henrissat B."/>
            <person name="Grigoriev I.V."/>
            <person name="Hibbett D.S."/>
            <person name="Martin F."/>
            <person name="Nordberg H.P."/>
            <person name="Cantor M.N."/>
            <person name="Hua S.X."/>
        </authorList>
    </citation>
    <scope>NUCLEOTIDE SEQUENCE [LARGE SCALE GENOMIC DNA]</scope>
    <source>
        <strain evidence="1 2">441</strain>
    </source>
</reference>
<organism evidence="1 2">
    <name type="scientific">Pisolithus microcarpus 441</name>
    <dbReference type="NCBI Taxonomy" id="765257"/>
    <lineage>
        <taxon>Eukaryota</taxon>
        <taxon>Fungi</taxon>
        <taxon>Dikarya</taxon>
        <taxon>Basidiomycota</taxon>
        <taxon>Agaricomycotina</taxon>
        <taxon>Agaricomycetes</taxon>
        <taxon>Agaricomycetidae</taxon>
        <taxon>Boletales</taxon>
        <taxon>Sclerodermatineae</taxon>
        <taxon>Pisolithaceae</taxon>
        <taxon>Pisolithus</taxon>
    </lineage>
</organism>
<evidence type="ECO:0000313" key="1">
    <source>
        <dbReference type="EMBL" id="KIK29779.1"/>
    </source>
</evidence>
<reference evidence="2" key="2">
    <citation type="submission" date="2015-01" db="EMBL/GenBank/DDBJ databases">
        <title>Evolutionary Origins and Diversification of the Mycorrhizal Mutualists.</title>
        <authorList>
            <consortium name="DOE Joint Genome Institute"/>
            <consortium name="Mycorrhizal Genomics Consortium"/>
            <person name="Kohler A."/>
            <person name="Kuo A."/>
            <person name="Nagy L.G."/>
            <person name="Floudas D."/>
            <person name="Copeland A."/>
            <person name="Barry K.W."/>
            <person name="Cichocki N."/>
            <person name="Veneault-Fourrey C."/>
            <person name="LaButti K."/>
            <person name="Lindquist E.A."/>
            <person name="Lipzen A."/>
            <person name="Lundell T."/>
            <person name="Morin E."/>
            <person name="Murat C."/>
            <person name="Riley R."/>
            <person name="Ohm R."/>
            <person name="Sun H."/>
            <person name="Tunlid A."/>
            <person name="Henrissat B."/>
            <person name="Grigoriev I.V."/>
            <person name="Hibbett D.S."/>
            <person name="Martin F."/>
        </authorList>
    </citation>
    <scope>NUCLEOTIDE SEQUENCE [LARGE SCALE GENOMIC DNA]</scope>
    <source>
        <strain evidence="2">441</strain>
    </source>
</reference>
<sequence length="185" mass="20988">MPWPTKISRAFATEGGPNGAIDNRYYGAYNKLLYTLFPPDSDFTVSPNYLPSDIDNITDFVALFEVMFRDHPVLVLQMKPPQCLSMMSAREAADKQMRDRLADLLERALLPVLHGISAIGTKLCFYKLEKASCRITPRRITNNPEYTIDVAPRDRWDCDILEAEGEQRLRSLVAQITEACKCLQA</sequence>
<dbReference type="EMBL" id="KN833688">
    <property type="protein sequence ID" value="KIK29779.1"/>
    <property type="molecule type" value="Genomic_DNA"/>
</dbReference>
<dbReference type="OrthoDB" id="2606506at2759"/>
<keyword evidence="2" id="KW-1185">Reference proteome</keyword>
<dbReference type="AlphaFoldDB" id="A0A0C9ZUT6"/>
<dbReference type="HOGENOM" id="CLU_085786_3_1_1"/>
<evidence type="ECO:0000313" key="2">
    <source>
        <dbReference type="Proteomes" id="UP000054018"/>
    </source>
</evidence>
<name>A0A0C9ZUT6_9AGAM</name>
<accession>A0A0C9ZUT6</accession>
<protein>
    <submittedName>
        <fullName evidence="1">Uncharacterized protein</fullName>
    </submittedName>
</protein>
<gene>
    <name evidence="1" type="ORF">PISMIDRAFT_671722</name>
</gene>
<proteinExistence type="predicted"/>